<feature type="transmembrane region" description="Helical" evidence="1">
    <location>
        <begin position="52"/>
        <end position="72"/>
    </location>
</feature>
<organism evidence="2 3">
    <name type="scientific">Knipowitschia caucasica</name>
    <name type="common">Caucasian dwarf goby</name>
    <name type="synonym">Pomatoschistus caucasicus</name>
    <dbReference type="NCBI Taxonomy" id="637954"/>
    <lineage>
        <taxon>Eukaryota</taxon>
        <taxon>Metazoa</taxon>
        <taxon>Chordata</taxon>
        <taxon>Craniata</taxon>
        <taxon>Vertebrata</taxon>
        <taxon>Euteleostomi</taxon>
        <taxon>Actinopterygii</taxon>
        <taxon>Neopterygii</taxon>
        <taxon>Teleostei</taxon>
        <taxon>Neoteleostei</taxon>
        <taxon>Acanthomorphata</taxon>
        <taxon>Gobiaria</taxon>
        <taxon>Gobiiformes</taxon>
        <taxon>Gobioidei</taxon>
        <taxon>Gobiidae</taxon>
        <taxon>Gobiinae</taxon>
        <taxon>Knipowitschia</taxon>
    </lineage>
</organism>
<evidence type="ECO:0000256" key="1">
    <source>
        <dbReference type="SAM" id="Phobius"/>
    </source>
</evidence>
<evidence type="ECO:0000313" key="3">
    <source>
        <dbReference type="Proteomes" id="UP001497482"/>
    </source>
</evidence>
<feature type="transmembrane region" description="Helical" evidence="1">
    <location>
        <begin position="12"/>
        <end position="32"/>
    </location>
</feature>
<dbReference type="Proteomes" id="UP001497482">
    <property type="component" value="Chromosome 17"/>
</dbReference>
<accession>A0AAV2K7Z4</accession>
<keyword evidence="1" id="KW-1133">Transmembrane helix</keyword>
<keyword evidence="3" id="KW-1185">Reference proteome</keyword>
<sequence length="116" mass="11512">MVAPPPAFSPFSPAPSIWILRMGCSLLFVSLFPSHPPSPFSVLMRAGISKTLYGWGGVGAGGGVFGVGGYGGGGGSGAERRMGSSPPVPPSPSGVGCGCASRPLAPPCSPSLWVLI</sequence>
<dbReference type="AlphaFoldDB" id="A0AAV2K7Z4"/>
<proteinExistence type="predicted"/>
<dbReference type="EMBL" id="OZ035839">
    <property type="protein sequence ID" value="CAL1585201.1"/>
    <property type="molecule type" value="Genomic_DNA"/>
</dbReference>
<evidence type="ECO:0000313" key="2">
    <source>
        <dbReference type="EMBL" id="CAL1585201.1"/>
    </source>
</evidence>
<reference evidence="2 3" key="1">
    <citation type="submission" date="2024-04" db="EMBL/GenBank/DDBJ databases">
        <authorList>
            <person name="Waldvogel A.-M."/>
            <person name="Schoenle A."/>
        </authorList>
    </citation>
    <scope>NUCLEOTIDE SEQUENCE [LARGE SCALE GENOMIC DNA]</scope>
</reference>
<keyword evidence="1" id="KW-0472">Membrane</keyword>
<protein>
    <submittedName>
        <fullName evidence="2">Uncharacterized protein</fullName>
    </submittedName>
</protein>
<keyword evidence="1" id="KW-0812">Transmembrane</keyword>
<gene>
    <name evidence="2" type="ORF">KC01_LOCUS15444</name>
</gene>
<name>A0AAV2K7Z4_KNICA</name>